<name>A0A0C9WB80_9AGAM</name>
<dbReference type="AlphaFoldDB" id="A0A0C9WB80"/>
<gene>
    <name evidence="1" type="ORF">HYDPIDRAFT_31837</name>
</gene>
<keyword evidence="2" id="KW-1185">Reference proteome</keyword>
<dbReference type="HOGENOM" id="CLU_2073472_0_0_1"/>
<reference evidence="1 2" key="1">
    <citation type="submission" date="2014-04" db="EMBL/GenBank/DDBJ databases">
        <title>Evolutionary Origins and Diversification of the Mycorrhizal Mutualists.</title>
        <authorList>
            <consortium name="DOE Joint Genome Institute"/>
            <consortium name="Mycorrhizal Genomics Consortium"/>
            <person name="Kohler A."/>
            <person name="Kuo A."/>
            <person name="Nagy L.G."/>
            <person name="Floudas D."/>
            <person name="Copeland A."/>
            <person name="Barry K.W."/>
            <person name="Cichocki N."/>
            <person name="Veneault-Fourrey C."/>
            <person name="LaButti K."/>
            <person name="Lindquist E.A."/>
            <person name="Lipzen A."/>
            <person name="Lundell T."/>
            <person name="Morin E."/>
            <person name="Murat C."/>
            <person name="Riley R."/>
            <person name="Ohm R."/>
            <person name="Sun H."/>
            <person name="Tunlid A."/>
            <person name="Henrissat B."/>
            <person name="Grigoriev I.V."/>
            <person name="Hibbett D.S."/>
            <person name="Martin F."/>
        </authorList>
    </citation>
    <scope>NUCLEOTIDE SEQUENCE [LARGE SCALE GENOMIC DNA]</scope>
    <source>
        <strain evidence="1 2">MD-312</strain>
    </source>
</reference>
<sequence length="118" mass="13169">MHDAAKPLGLKAEEFKVKPEQMPTSGRQPGPFCEASHTWYQALQVKRMAAILMVQSQSVIEDCEADWRKLLPEEEISNYCSLYYSFGSDQMDMGYLSTISNIPLHVAKSPQTSSIPGA</sequence>
<organism evidence="1 2">
    <name type="scientific">Hydnomerulius pinastri MD-312</name>
    <dbReference type="NCBI Taxonomy" id="994086"/>
    <lineage>
        <taxon>Eukaryota</taxon>
        <taxon>Fungi</taxon>
        <taxon>Dikarya</taxon>
        <taxon>Basidiomycota</taxon>
        <taxon>Agaricomycotina</taxon>
        <taxon>Agaricomycetes</taxon>
        <taxon>Agaricomycetidae</taxon>
        <taxon>Boletales</taxon>
        <taxon>Boletales incertae sedis</taxon>
        <taxon>Leucogyrophana</taxon>
    </lineage>
</organism>
<proteinExistence type="predicted"/>
<evidence type="ECO:0000313" key="2">
    <source>
        <dbReference type="Proteomes" id="UP000053820"/>
    </source>
</evidence>
<accession>A0A0C9WB80</accession>
<evidence type="ECO:0000313" key="1">
    <source>
        <dbReference type="EMBL" id="KIJ60966.1"/>
    </source>
</evidence>
<protein>
    <submittedName>
        <fullName evidence="1">Uncharacterized protein</fullName>
    </submittedName>
</protein>
<dbReference type="EMBL" id="KN839867">
    <property type="protein sequence ID" value="KIJ60966.1"/>
    <property type="molecule type" value="Genomic_DNA"/>
</dbReference>
<dbReference type="Proteomes" id="UP000053820">
    <property type="component" value="Unassembled WGS sequence"/>
</dbReference>